<evidence type="ECO:0000313" key="3">
    <source>
        <dbReference type="Proteomes" id="UP001595740"/>
    </source>
</evidence>
<proteinExistence type="predicted"/>
<evidence type="ECO:0000313" key="2">
    <source>
        <dbReference type="EMBL" id="MFC3551195.1"/>
    </source>
</evidence>
<dbReference type="SUPFAM" id="SSF69118">
    <property type="entry name" value="AhpD-like"/>
    <property type="match status" value="1"/>
</dbReference>
<dbReference type="PANTHER" id="PTHR33930">
    <property type="entry name" value="ALKYL HYDROPEROXIDE REDUCTASE AHPD"/>
    <property type="match status" value="1"/>
</dbReference>
<accession>A0ABV7RT98</accession>
<dbReference type="Gene3D" id="1.20.1290.10">
    <property type="entry name" value="AhpD-like"/>
    <property type="match status" value="1"/>
</dbReference>
<reference evidence="3" key="1">
    <citation type="journal article" date="2019" name="Int. J. Syst. Evol. Microbiol.">
        <title>The Global Catalogue of Microorganisms (GCM) 10K type strain sequencing project: providing services to taxonomists for standard genome sequencing and annotation.</title>
        <authorList>
            <consortium name="The Broad Institute Genomics Platform"/>
            <consortium name="The Broad Institute Genome Sequencing Center for Infectious Disease"/>
            <person name="Wu L."/>
            <person name="Ma J."/>
        </authorList>
    </citation>
    <scope>NUCLEOTIDE SEQUENCE [LARGE SCALE GENOMIC DNA]</scope>
    <source>
        <strain evidence="3">KCTC 42875</strain>
    </source>
</reference>
<evidence type="ECO:0000259" key="1">
    <source>
        <dbReference type="Pfam" id="PF02627"/>
    </source>
</evidence>
<organism evidence="2 3">
    <name type="scientific">Lysobacter cavernae</name>
    <dbReference type="NCBI Taxonomy" id="1685901"/>
    <lineage>
        <taxon>Bacteria</taxon>
        <taxon>Pseudomonadati</taxon>
        <taxon>Pseudomonadota</taxon>
        <taxon>Gammaproteobacteria</taxon>
        <taxon>Lysobacterales</taxon>
        <taxon>Lysobacteraceae</taxon>
        <taxon>Lysobacter</taxon>
    </lineage>
</organism>
<protein>
    <submittedName>
        <fullName evidence="2">Carboxymuconolactone decarboxylase family protein</fullName>
    </submittedName>
</protein>
<sequence length="139" mass="15195">MSAGKTEGESSDANEGDRLAEFTAFRKRMNERILAEPNQVVRRFFALDTQTYQAGALDVKTKELLGLVASLVLRCDDCISYHVAQCKEAGVNRDEMFEAFSVGLVVGGSIVIPHLRRAVDFLDRLEQGEAAAPAGHDHG</sequence>
<dbReference type="Pfam" id="PF02627">
    <property type="entry name" value="CMD"/>
    <property type="match status" value="1"/>
</dbReference>
<feature type="domain" description="Carboxymuconolactone decarboxylase-like" evidence="1">
    <location>
        <begin position="40"/>
        <end position="119"/>
    </location>
</feature>
<dbReference type="EMBL" id="JBHRXK010000003">
    <property type="protein sequence ID" value="MFC3551195.1"/>
    <property type="molecule type" value="Genomic_DNA"/>
</dbReference>
<dbReference type="NCBIfam" id="TIGR00778">
    <property type="entry name" value="ahpD_dom"/>
    <property type="match status" value="1"/>
</dbReference>
<keyword evidence="3" id="KW-1185">Reference proteome</keyword>
<dbReference type="PANTHER" id="PTHR33930:SF2">
    <property type="entry name" value="BLR3452 PROTEIN"/>
    <property type="match status" value="1"/>
</dbReference>
<comment type="caution">
    <text evidence="2">The sequence shown here is derived from an EMBL/GenBank/DDBJ whole genome shotgun (WGS) entry which is preliminary data.</text>
</comment>
<dbReference type="InterPro" id="IPR029032">
    <property type="entry name" value="AhpD-like"/>
</dbReference>
<dbReference type="InterPro" id="IPR003779">
    <property type="entry name" value="CMD-like"/>
</dbReference>
<gene>
    <name evidence="2" type="ORF">ACFOLC_09200</name>
</gene>
<dbReference type="RefSeq" id="WP_386758941.1">
    <property type="nucleotide sequence ID" value="NZ_JBHRXK010000003.1"/>
</dbReference>
<dbReference type="Proteomes" id="UP001595740">
    <property type="component" value="Unassembled WGS sequence"/>
</dbReference>
<name>A0ABV7RT98_9GAMM</name>
<dbReference type="InterPro" id="IPR004675">
    <property type="entry name" value="AhpD_core"/>
</dbReference>